<dbReference type="eggNOG" id="COG2207">
    <property type="taxonomic scope" value="Bacteria"/>
</dbReference>
<proteinExistence type="predicted"/>
<dbReference type="SMART" id="SM00342">
    <property type="entry name" value="HTH_ARAC"/>
    <property type="match status" value="1"/>
</dbReference>
<keyword evidence="2" id="KW-0238">DNA-binding</keyword>
<dbReference type="Pfam" id="PF12625">
    <property type="entry name" value="Arabinose_bd"/>
    <property type="match status" value="1"/>
</dbReference>
<dbReference type="PANTHER" id="PTHR47894">
    <property type="entry name" value="HTH-TYPE TRANSCRIPTIONAL REGULATOR GADX"/>
    <property type="match status" value="1"/>
</dbReference>
<dbReference type="GO" id="GO:0003700">
    <property type="term" value="F:DNA-binding transcription factor activity"/>
    <property type="evidence" value="ECO:0007669"/>
    <property type="project" value="InterPro"/>
</dbReference>
<dbReference type="Proteomes" id="UP000030011">
    <property type="component" value="Unassembled WGS sequence"/>
</dbReference>
<comment type="caution">
    <text evidence="5">The sequence shown here is derived from an EMBL/GenBank/DDBJ whole genome shotgun (WGS) entry which is preliminary data.</text>
</comment>
<dbReference type="GO" id="GO:0000976">
    <property type="term" value="F:transcription cis-regulatory region binding"/>
    <property type="evidence" value="ECO:0007669"/>
    <property type="project" value="TreeGrafter"/>
</dbReference>
<evidence type="ECO:0000313" key="5">
    <source>
        <dbReference type="EMBL" id="KGN36131.1"/>
    </source>
</evidence>
<dbReference type="SUPFAM" id="SSF46689">
    <property type="entry name" value="Homeodomain-like"/>
    <property type="match status" value="1"/>
</dbReference>
<sequence length="333" mass="35980">MIRAASLRGFGPLVRGLGGDPGELLRRFGLDPTALTSDDALVPITSHDRMLDAAARELSCPDFGLRLAASQDITILGPIAVAIEASETVWEALACASRFMFIHSPALSVSVEPDPRGARGVIALAYRKDLRESTYSPQAIELGIALMHRIAASILGDRYGLRSVELSHPPQSSVERYREYFGAEVGFGGPVAALRAQSALLDETFEGANAAIRERALAHLASRVDPRMTTEAQVRLAVADLLGSAPSSLDRVARLLRMHPRTLQRRLADEGTTFARAVDDVRRDAAHRYLTTTDLPLTQVAALVGFAEQSALTRAVRRWEGASPRAVRRSTPG</sequence>
<dbReference type="InterPro" id="IPR032687">
    <property type="entry name" value="AraC-type_N"/>
</dbReference>
<dbReference type="InterPro" id="IPR018060">
    <property type="entry name" value="HTH_AraC"/>
</dbReference>
<dbReference type="AlphaFoldDB" id="A0A0A0JKG3"/>
<evidence type="ECO:0000256" key="1">
    <source>
        <dbReference type="ARBA" id="ARBA00023015"/>
    </source>
</evidence>
<dbReference type="OrthoDB" id="5241536at2"/>
<accession>A0A0A0JKG3</accession>
<dbReference type="Gene3D" id="1.10.10.60">
    <property type="entry name" value="Homeodomain-like"/>
    <property type="match status" value="1"/>
</dbReference>
<dbReference type="PANTHER" id="PTHR47894:SF4">
    <property type="entry name" value="HTH-TYPE TRANSCRIPTIONAL REGULATOR GADX"/>
    <property type="match status" value="1"/>
</dbReference>
<dbReference type="GO" id="GO:0005829">
    <property type="term" value="C:cytosol"/>
    <property type="evidence" value="ECO:0007669"/>
    <property type="project" value="TreeGrafter"/>
</dbReference>
<dbReference type="Pfam" id="PF12833">
    <property type="entry name" value="HTH_18"/>
    <property type="match status" value="1"/>
</dbReference>
<evidence type="ECO:0000259" key="4">
    <source>
        <dbReference type="PROSITE" id="PS01124"/>
    </source>
</evidence>
<evidence type="ECO:0000256" key="2">
    <source>
        <dbReference type="ARBA" id="ARBA00023125"/>
    </source>
</evidence>
<gene>
    <name evidence="5" type="ORF">N803_06040</name>
</gene>
<dbReference type="PROSITE" id="PS01124">
    <property type="entry name" value="HTH_ARAC_FAMILY_2"/>
    <property type="match status" value="1"/>
</dbReference>
<keyword evidence="6" id="KW-1185">Reference proteome</keyword>
<organism evidence="5 6">
    <name type="scientific">Knoellia subterranea KCTC 19937</name>
    <dbReference type="NCBI Taxonomy" id="1385521"/>
    <lineage>
        <taxon>Bacteria</taxon>
        <taxon>Bacillati</taxon>
        <taxon>Actinomycetota</taxon>
        <taxon>Actinomycetes</taxon>
        <taxon>Micrococcales</taxon>
        <taxon>Intrasporangiaceae</taxon>
        <taxon>Knoellia</taxon>
    </lineage>
</organism>
<reference evidence="5 6" key="1">
    <citation type="submission" date="2013-08" db="EMBL/GenBank/DDBJ databases">
        <title>The genome sequence of Knoellia subterranea.</title>
        <authorList>
            <person name="Zhu W."/>
            <person name="Wang G."/>
        </authorList>
    </citation>
    <scope>NUCLEOTIDE SEQUENCE [LARGE SCALE GENOMIC DNA]</scope>
    <source>
        <strain evidence="5 6">KCTC 19937</strain>
    </source>
</reference>
<feature type="domain" description="HTH araC/xylS-type" evidence="4">
    <location>
        <begin position="232"/>
        <end position="330"/>
    </location>
</feature>
<keyword evidence="1" id="KW-0805">Transcription regulation</keyword>
<protein>
    <submittedName>
        <fullName evidence="5">Transcriptional regulator</fullName>
    </submittedName>
</protein>
<keyword evidence="3" id="KW-0804">Transcription</keyword>
<dbReference type="STRING" id="1385521.N803_06040"/>
<evidence type="ECO:0000256" key="3">
    <source>
        <dbReference type="ARBA" id="ARBA00023163"/>
    </source>
</evidence>
<dbReference type="EMBL" id="AVPK01000015">
    <property type="protein sequence ID" value="KGN36131.1"/>
    <property type="molecule type" value="Genomic_DNA"/>
</dbReference>
<evidence type="ECO:0000313" key="6">
    <source>
        <dbReference type="Proteomes" id="UP000030011"/>
    </source>
</evidence>
<dbReference type="InterPro" id="IPR009057">
    <property type="entry name" value="Homeodomain-like_sf"/>
</dbReference>
<name>A0A0A0JKG3_9MICO</name>